<keyword evidence="2" id="KW-1185">Reference proteome</keyword>
<dbReference type="AlphaFoldDB" id="A0A9D4EUT7"/>
<proteinExistence type="predicted"/>
<comment type="caution">
    <text evidence="1">The sequence shown here is derived from an EMBL/GenBank/DDBJ whole genome shotgun (WGS) entry which is preliminary data.</text>
</comment>
<evidence type="ECO:0000313" key="2">
    <source>
        <dbReference type="Proteomes" id="UP000828390"/>
    </source>
</evidence>
<name>A0A9D4EUT7_DREPO</name>
<reference evidence="1" key="2">
    <citation type="submission" date="2020-11" db="EMBL/GenBank/DDBJ databases">
        <authorList>
            <person name="McCartney M.A."/>
            <person name="Auch B."/>
            <person name="Kono T."/>
            <person name="Mallez S."/>
            <person name="Becker A."/>
            <person name="Gohl D.M."/>
            <person name="Silverstein K.A.T."/>
            <person name="Koren S."/>
            <person name="Bechman K.B."/>
            <person name="Herman A."/>
            <person name="Abrahante J.E."/>
            <person name="Garbe J."/>
        </authorList>
    </citation>
    <scope>NUCLEOTIDE SEQUENCE</scope>
    <source>
        <strain evidence="1">Duluth1</strain>
        <tissue evidence="1">Whole animal</tissue>
    </source>
</reference>
<dbReference type="EMBL" id="JAIWYP010000008">
    <property type="protein sequence ID" value="KAH3784337.1"/>
    <property type="molecule type" value="Genomic_DNA"/>
</dbReference>
<reference evidence="1" key="1">
    <citation type="journal article" date="2019" name="bioRxiv">
        <title>The Genome of the Zebra Mussel, Dreissena polymorpha: A Resource for Invasive Species Research.</title>
        <authorList>
            <person name="McCartney M.A."/>
            <person name="Auch B."/>
            <person name="Kono T."/>
            <person name="Mallez S."/>
            <person name="Zhang Y."/>
            <person name="Obille A."/>
            <person name="Becker A."/>
            <person name="Abrahante J.E."/>
            <person name="Garbe J."/>
            <person name="Badalamenti J.P."/>
            <person name="Herman A."/>
            <person name="Mangelson H."/>
            <person name="Liachko I."/>
            <person name="Sullivan S."/>
            <person name="Sone E.D."/>
            <person name="Koren S."/>
            <person name="Silverstein K.A.T."/>
            <person name="Beckman K.B."/>
            <person name="Gohl D.M."/>
        </authorList>
    </citation>
    <scope>NUCLEOTIDE SEQUENCE</scope>
    <source>
        <strain evidence="1">Duluth1</strain>
        <tissue evidence="1">Whole animal</tissue>
    </source>
</reference>
<gene>
    <name evidence="1" type="ORF">DPMN_162291</name>
</gene>
<accession>A0A9D4EUT7</accession>
<dbReference type="Proteomes" id="UP000828390">
    <property type="component" value="Unassembled WGS sequence"/>
</dbReference>
<protein>
    <submittedName>
        <fullName evidence="1">Uncharacterized protein</fullName>
    </submittedName>
</protein>
<organism evidence="1 2">
    <name type="scientific">Dreissena polymorpha</name>
    <name type="common">Zebra mussel</name>
    <name type="synonym">Mytilus polymorpha</name>
    <dbReference type="NCBI Taxonomy" id="45954"/>
    <lineage>
        <taxon>Eukaryota</taxon>
        <taxon>Metazoa</taxon>
        <taxon>Spiralia</taxon>
        <taxon>Lophotrochozoa</taxon>
        <taxon>Mollusca</taxon>
        <taxon>Bivalvia</taxon>
        <taxon>Autobranchia</taxon>
        <taxon>Heteroconchia</taxon>
        <taxon>Euheterodonta</taxon>
        <taxon>Imparidentia</taxon>
        <taxon>Neoheterodontei</taxon>
        <taxon>Myida</taxon>
        <taxon>Dreissenoidea</taxon>
        <taxon>Dreissenidae</taxon>
        <taxon>Dreissena</taxon>
    </lineage>
</organism>
<evidence type="ECO:0000313" key="1">
    <source>
        <dbReference type="EMBL" id="KAH3784337.1"/>
    </source>
</evidence>
<sequence>MDGLNLRDSPGLSSQVSKLSKENSFIFEAVAKKERQYQLRCEESSMVHPWGMPQVGIPSATRC</sequence>